<accession>A0A9W4X2J2</accession>
<gene>
    <name evidence="1" type="ORF">FWILDA_LOCUS10252</name>
</gene>
<name>A0A9W4X2J2_9GLOM</name>
<keyword evidence="2" id="KW-1185">Reference proteome</keyword>
<organism evidence="1 2">
    <name type="scientific">Funneliformis geosporum</name>
    <dbReference type="NCBI Taxonomy" id="1117311"/>
    <lineage>
        <taxon>Eukaryota</taxon>
        <taxon>Fungi</taxon>
        <taxon>Fungi incertae sedis</taxon>
        <taxon>Mucoromycota</taxon>
        <taxon>Glomeromycotina</taxon>
        <taxon>Glomeromycetes</taxon>
        <taxon>Glomerales</taxon>
        <taxon>Glomeraceae</taxon>
        <taxon>Funneliformis</taxon>
    </lineage>
</organism>
<protein>
    <submittedName>
        <fullName evidence="1">19045_t:CDS:1</fullName>
    </submittedName>
</protein>
<dbReference type="Proteomes" id="UP001153678">
    <property type="component" value="Unassembled WGS sequence"/>
</dbReference>
<comment type="caution">
    <text evidence="1">The sequence shown here is derived from an EMBL/GenBank/DDBJ whole genome shotgun (WGS) entry which is preliminary data.</text>
</comment>
<dbReference type="AlphaFoldDB" id="A0A9W4X2J2"/>
<sequence>MSMEYYELDSSHYVSAPLLFWDGMLKMLNQSLLVGSQSLFVGNQSFLVSSQSIFMSTDYFFSYALLIYKDNKIP</sequence>
<evidence type="ECO:0000313" key="2">
    <source>
        <dbReference type="Proteomes" id="UP001153678"/>
    </source>
</evidence>
<proteinExistence type="predicted"/>
<dbReference type="EMBL" id="CAMKVN010002596">
    <property type="protein sequence ID" value="CAI2181774.1"/>
    <property type="molecule type" value="Genomic_DNA"/>
</dbReference>
<evidence type="ECO:0000313" key="1">
    <source>
        <dbReference type="EMBL" id="CAI2181774.1"/>
    </source>
</evidence>
<reference evidence="1" key="1">
    <citation type="submission" date="2022-08" db="EMBL/GenBank/DDBJ databases">
        <authorList>
            <person name="Kallberg Y."/>
            <person name="Tangrot J."/>
            <person name="Rosling A."/>
        </authorList>
    </citation>
    <scope>NUCLEOTIDE SEQUENCE</scope>
    <source>
        <strain evidence="1">Wild A</strain>
    </source>
</reference>